<protein>
    <submittedName>
        <fullName evidence="2">Uncharacterized protein</fullName>
    </submittedName>
</protein>
<keyword evidence="3" id="KW-1185">Reference proteome</keyword>
<accession>A0A4P9YSF5</accession>
<feature type="chain" id="PRO_5020829339" evidence="1">
    <location>
        <begin position="21"/>
        <end position="157"/>
    </location>
</feature>
<reference evidence="3" key="1">
    <citation type="journal article" date="2018" name="Nat. Microbiol.">
        <title>Leveraging single-cell genomics to expand the fungal tree of life.</title>
        <authorList>
            <person name="Ahrendt S.R."/>
            <person name="Quandt C.A."/>
            <person name="Ciobanu D."/>
            <person name="Clum A."/>
            <person name="Salamov A."/>
            <person name="Andreopoulos B."/>
            <person name="Cheng J.F."/>
            <person name="Woyke T."/>
            <person name="Pelin A."/>
            <person name="Henrissat B."/>
            <person name="Reynolds N.K."/>
            <person name="Benny G.L."/>
            <person name="Smith M.E."/>
            <person name="James T.Y."/>
            <person name="Grigoriev I.V."/>
        </authorList>
    </citation>
    <scope>NUCLEOTIDE SEQUENCE [LARGE SCALE GENOMIC DNA]</scope>
    <source>
        <strain evidence="3">Benny S71-1</strain>
    </source>
</reference>
<dbReference type="Proteomes" id="UP000278143">
    <property type="component" value="Unassembled WGS sequence"/>
</dbReference>
<gene>
    <name evidence="2" type="ORF">SYNPS1DRAFT_32129</name>
</gene>
<keyword evidence="1" id="KW-0732">Signal</keyword>
<evidence type="ECO:0000313" key="3">
    <source>
        <dbReference type="Proteomes" id="UP000278143"/>
    </source>
</evidence>
<organism evidence="2 3">
    <name type="scientific">Syncephalis pseudoplumigaleata</name>
    <dbReference type="NCBI Taxonomy" id="1712513"/>
    <lineage>
        <taxon>Eukaryota</taxon>
        <taxon>Fungi</taxon>
        <taxon>Fungi incertae sedis</taxon>
        <taxon>Zoopagomycota</taxon>
        <taxon>Zoopagomycotina</taxon>
        <taxon>Zoopagomycetes</taxon>
        <taxon>Zoopagales</taxon>
        <taxon>Piptocephalidaceae</taxon>
        <taxon>Syncephalis</taxon>
    </lineage>
</organism>
<evidence type="ECO:0000256" key="1">
    <source>
        <dbReference type="SAM" id="SignalP"/>
    </source>
</evidence>
<dbReference type="EMBL" id="KZ992298">
    <property type="protein sequence ID" value="RKP22292.1"/>
    <property type="molecule type" value="Genomic_DNA"/>
</dbReference>
<proteinExistence type="predicted"/>
<evidence type="ECO:0000313" key="2">
    <source>
        <dbReference type="EMBL" id="RKP22292.1"/>
    </source>
</evidence>
<name>A0A4P9YSF5_9FUNG</name>
<feature type="signal peptide" evidence="1">
    <location>
        <begin position="1"/>
        <end position="20"/>
    </location>
</feature>
<dbReference type="AlphaFoldDB" id="A0A4P9YSF5"/>
<sequence>MLACSAYLLFAALCLPFCAAQLSTRTSIISLYLLSAMATYAITDGLHAALPTCWSYLTSSEKNGMVGWLEAIDEATRTEYILGAGRTITVGTPTDCTHHIRIDGIKGIYFEISIAEDVMILENMAIPVMFVDGAVVGKLDLHELVGTCHIVLPEYKV</sequence>